<evidence type="ECO:0000259" key="1">
    <source>
        <dbReference type="Pfam" id="PF13229"/>
    </source>
</evidence>
<evidence type="ECO:0000313" key="3">
    <source>
        <dbReference type="Proteomes" id="UP001156641"/>
    </source>
</evidence>
<feature type="domain" description="Right handed beta helix" evidence="1">
    <location>
        <begin position="243"/>
        <end position="372"/>
    </location>
</feature>
<sequence length="854" mass="85416">MPTIGQLPPATSVSDTDELAIFQNGQTLAATRAQVLAGVQKTLTLPQNSLLGGVGPGTSVPVPITIGANLALAGTTLSATAAPFEIPGLAAGTPPGAGDIVPLGQAGVNAGVSYANFLSAMGGVPGLPGGALVATASGATAARTIAALASNAVAIEDFGAKGDGVTDDSAALLAAIASGAPVRLGAKTYAIAGECDITGVACTLLGVPGLTILTRPAQSKLGTSATPAWINIATASLFMDGIIFDANAALTANTFAVIVQGSCTKSIVTRCLFKNAKGYGNGSGLCYLASDPAVTQHHISDCEFAANAVHGFYVQAIDALSVTNCRGHDNGGNGIHIDSQDPAFVLKIREVQVLGNTCWNNTCGITVGNFNATNIPVVPFTYGNSNPDVLGAVVSGNNCYANRGYGIFMSGRNILVSGNLCANNSSVTGGGAGILCDTGYCKVTGNMVTGASSFGIDCGGSIYTEVDSNYINGALIGLNIGGGQNCTARSNFIQDCTGSSIAVQNVEGNGSGDNFGLACSDLSIIGNWIHYSGGAVGILIRDAAQNVLIMDNIVVGDAGANLTNALSAYTDSVILRGNLLNFTPRWPVNPGVVNGVYTLSVPDIVDTVSISQSVAPVASIVTSQGSLTAGQVTFIKLLNTGVGYTTATVNINGTGTGTGAAAFPWISNGRIIGIQMSSFGSGYGAGTTVSITGNGGGALASAQVGLPVLQNRALTIDCLTPVTFAASGASPVQSNWTGAPITVPAGASIDWIGNNGGWRAARFSQSDYVSPNGDGSLTLKTLTGDISLHPSGTGKVRIISDTESTGAVELIGRGSPQNSVAAPAGSTFRNLNGGVGNTFWVSQAAGSANWVAVA</sequence>
<dbReference type="Pfam" id="PF13229">
    <property type="entry name" value="Beta_helix"/>
    <property type="match status" value="1"/>
</dbReference>
<evidence type="ECO:0000313" key="2">
    <source>
        <dbReference type="EMBL" id="GLR67555.1"/>
    </source>
</evidence>
<accession>A0ABQ6A511</accession>
<dbReference type="SUPFAM" id="SSF51126">
    <property type="entry name" value="Pectin lyase-like"/>
    <property type="match status" value="2"/>
</dbReference>
<dbReference type="Proteomes" id="UP001156641">
    <property type="component" value="Unassembled WGS sequence"/>
</dbReference>
<gene>
    <name evidence="2" type="ORF">GCM10010909_22360</name>
</gene>
<keyword evidence="3" id="KW-1185">Reference proteome</keyword>
<dbReference type="InterPro" id="IPR012334">
    <property type="entry name" value="Pectin_lyas_fold"/>
</dbReference>
<comment type="caution">
    <text evidence="2">The sequence shown here is derived from an EMBL/GenBank/DDBJ whole genome shotgun (WGS) entry which is preliminary data.</text>
</comment>
<proteinExistence type="predicted"/>
<dbReference type="SMART" id="SM00710">
    <property type="entry name" value="PbH1"/>
    <property type="match status" value="10"/>
</dbReference>
<reference evidence="3" key="1">
    <citation type="journal article" date="2019" name="Int. J. Syst. Evol. Microbiol.">
        <title>The Global Catalogue of Microorganisms (GCM) 10K type strain sequencing project: providing services to taxonomists for standard genome sequencing and annotation.</title>
        <authorList>
            <consortium name="The Broad Institute Genomics Platform"/>
            <consortium name="The Broad Institute Genome Sequencing Center for Infectious Disease"/>
            <person name="Wu L."/>
            <person name="Ma J."/>
        </authorList>
    </citation>
    <scope>NUCLEOTIDE SEQUENCE [LARGE SCALE GENOMIC DNA]</scope>
    <source>
        <strain evidence="3">NBRC 112502</strain>
    </source>
</reference>
<dbReference type="Gene3D" id="2.160.20.10">
    <property type="entry name" value="Single-stranded right-handed beta-helix, Pectin lyase-like"/>
    <property type="match status" value="1"/>
</dbReference>
<dbReference type="InterPro" id="IPR011050">
    <property type="entry name" value="Pectin_lyase_fold/virulence"/>
</dbReference>
<name>A0ABQ6A511_9PROT</name>
<dbReference type="InterPro" id="IPR039448">
    <property type="entry name" value="Beta_helix"/>
</dbReference>
<organism evidence="2 3">
    <name type="scientific">Acidocella aquatica</name>
    <dbReference type="NCBI Taxonomy" id="1922313"/>
    <lineage>
        <taxon>Bacteria</taxon>
        <taxon>Pseudomonadati</taxon>
        <taxon>Pseudomonadota</taxon>
        <taxon>Alphaproteobacteria</taxon>
        <taxon>Acetobacterales</taxon>
        <taxon>Acidocellaceae</taxon>
        <taxon>Acidocella</taxon>
    </lineage>
</organism>
<dbReference type="EMBL" id="BSOS01000067">
    <property type="protein sequence ID" value="GLR67555.1"/>
    <property type="molecule type" value="Genomic_DNA"/>
</dbReference>
<protein>
    <recommendedName>
        <fullName evidence="1">Right handed beta helix domain-containing protein</fullName>
    </recommendedName>
</protein>
<dbReference type="InterPro" id="IPR006626">
    <property type="entry name" value="PbH1"/>
</dbReference>